<accession>A0AAW0B0K6</accession>
<dbReference type="PANTHER" id="PTHR15615">
    <property type="match status" value="1"/>
</dbReference>
<feature type="region of interest" description="Disordered" evidence="1">
    <location>
        <begin position="239"/>
        <end position="298"/>
    </location>
</feature>
<comment type="caution">
    <text evidence="3">The sequence shown here is derived from an EMBL/GenBank/DDBJ whole genome shotgun (WGS) entry which is preliminary data.</text>
</comment>
<reference evidence="3 4" key="1">
    <citation type="journal article" date="2024" name="J Genomics">
        <title>Draft genome sequencing and assembly of Favolaschia claudopus CIRM-BRFM 2984 isolated from oak limbs.</title>
        <authorList>
            <person name="Navarro D."/>
            <person name="Drula E."/>
            <person name="Chaduli D."/>
            <person name="Cazenave R."/>
            <person name="Ahrendt S."/>
            <person name="Wang J."/>
            <person name="Lipzen A."/>
            <person name="Daum C."/>
            <person name="Barry K."/>
            <person name="Grigoriev I.V."/>
            <person name="Favel A."/>
            <person name="Rosso M.N."/>
            <person name="Martin F."/>
        </authorList>
    </citation>
    <scope>NUCLEOTIDE SEQUENCE [LARGE SCALE GENOMIC DNA]</scope>
    <source>
        <strain evidence="3 4">CIRM-BRFM 2984</strain>
    </source>
</reference>
<dbReference type="GO" id="GO:0000307">
    <property type="term" value="C:cyclin-dependent protein kinase holoenzyme complex"/>
    <property type="evidence" value="ECO:0007669"/>
    <property type="project" value="TreeGrafter"/>
</dbReference>
<feature type="compositionally biased region" description="Low complexity" evidence="1">
    <location>
        <begin position="267"/>
        <end position="283"/>
    </location>
</feature>
<evidence type="ECO:0000256" key="1">
    <source>
        <dbReference type="SAM" id="MobiDB-lite"/>
    </source>
</evidence>
<dbReference type="CDD" id="cd20557">
    <property type="entry name" value="CYCLIN_ScPCL1-like"/>
    <property type="match status" value="1"/>
</dbReference>
<dbReference type="SUPFAM" id="SSF47954">
    <property type="entry name" value="Cyclin-like"/>
    <property type="match status" value="1"/>
</dbReference>
<keyword evidence="4" id="KW-1185">Reference proteome</keyword>
<evidence type="ECO:0000313" key="3">
    <source>
        <dbReference type="EMBL" id="KAK7019516.1"/>
    </source>
</evidence>
<evidence type="ECO:0000259" key="2">
    <source>
        <dbReference type="Pfam" id="PF00134"/>
    </source>
</evidence>
<name>A0AAW0B0K6_9AGAR</name>
<feature type="region of interest" description="Disordered" evidence="1">
    <location>
        <begin position="1"/>
        <end position="43"/>
    </location>
</feature>
<dbReference type="GO" id="GO:0016538">
    <property type="term" value="F:cyclin-dependent protein serine/threonine kinase regulator activity"/>
    <property type="evidence" value="ECO:0007669"/>
    <property type="project" value="TreeGrafter"/>
</dbReference>
<proteinExistence type="predicted"/>
<evidence type="ECO:0000313" key="4">
    <source>
        <dbReference type="Proteomes" id="UP001362999"/>
    </source>
</evidence>
<dbReference type="GO" id="GO:0005634">
    <property type="term" value="C:nucleus"/>
    <property type="evidence" value="ECO:0007669"/>
    <property type="project" value="TreeGrafter"/>
</dbReference>
<dbReference type="PANTHER" id="PTHR15615:SF10">
    <property type="entry name" value="PHO85 CYCLIN-2-RELATED"/>
    <property type="match status" value="1"/>
</dbReference>
<gene>
    <name evidence="3" type="ORF">R3P38DRAFT_2974189</name>
</gene>
<organism evidence="3 4">
    <name type="scientific">Favolaschia claudopus</name>
    <dbReference type="NCBI Taxonomy" id="2862362"/>
    <lineage>
        <taxon>Eukaryota</taxon>
        <taxon>Fungi</taxon>
        <taxon>Dikarya</taxon>
        <taxon>Basidiomycota</taxon>
        <taxon>Agaricomycotina</taxon>
        <taxon>Agaricomycetes</taxon>
        <taxon>Agaricomycetidae</taxon>
        <taxon>Agaricales</taxon>
        <taxon>Marasmiineae</taxon>
        <taxon>Mycenaceae</taxon>
        <taxon>Favolaschia</taxon>
    </lineage>
</organism>
<dbReference type="Proteomes" id="UP001362999">
    <property type="component" value="Unassembled WGS sequence"/>
</dbReference>
<protein>
    <submittedName>
        <fullName evidence="3">Cyclin N-terminal domain-containing protein</fullName>
    </submittedName>
</protein>
<sequence>MFSSPASSSSDSEFSSSGSFLSAASSPDSSPASSTRSSPVHAASLVDPASHPRALMQLIDIKLDKHVIDYLVDAVAETVDFALGRTHTPPWAASPISRGRSTQSPYLQKFTSFVSTVLSRAEVTPATVLVSLVYISRARPHLSIALEEWALERVFLGSLIVASKYTNDSTLKNVHWALCTGVFGKRDIGRIEREFLDVLDWDLSITETDVMAHHEGLIAAATRSTALASRLIKTTPNTMTTTTYLAPPTPVRSRTHTRKHSAGAVVPELEPSSPLSSLASMSPRTPLSHGASSPSHHKDVEMMDVPMDVSPVPAPAKRGCGGKKYTDFIRSIPLPLPLPRSQHRGFPIHVGMGA</sequence>
<feature type="compositionally biased region" description="Low complexity" evidence="1">
    <location>
        <begin position="1"/>
        <end position="39"/>
    </location>
</feature>
<dbReference type="GO" id="GO:0019901">
    <property type="term" value="F:protein kinase binding"/>
    <property type="evidence" value="ECO:0007669"/>
    <property type="project" value="InterPro"/>
</dbReference>
<feature type="domain" description="Cyclin N-terminal" evidence="2">
    <location>
        <begin position="108"/>
        <end position="204"/>
    </location>
</feature>
<dbReference type="Gene3D" id="1.10.472.10">
    <property type="entry name" value="Cyclin-like"/>
    <property type="match status" value="1"/>
</dbReference>
<dbReference type="Pfam" id="PF00134">
    <property type="entry name" value="Cyclin_N"/>
    <property type="match status" value="1"/>
</dbReference>
<dbReference type="EMBL" id="JAWWNJ010000043">
    <property type="protein sequence ID" value="KAK7019516.1"/>
    <property type="molecule type" value="Genomic_DNA"/>
</dbReference>
<dbReference type="InterPro" id="IPR036915">
    <property type="entry name" value="Cyclin-like_sf"/>
</dbReference>
<dbReference type="InterPro" id="IPR013922">
    <property type="entry name" value="Cyclin_PHO80-like"/>
</dbReference>
<dbReference type="AlphaFoldDB" id="A0AAW0B0K6"/>
<dbReference type="InterPro" id="IPR006671">
    <property type="entry name" value="Cyclin_N"/>
</dbReference>